<feature type="compositionally biased region" description="Basic and acidic residues" evidence="11">
    <location>
        <begin position="7"/>
        <end position="24"/>
    </location>
</feature>
<evidence type="ECO:0000256" key="7">
    <source>
        <dbReference type="ARBA" id="ARBA00022989"/>
    </source>
</evidence>
<name>A0A4W2I066_BOBOX</name>
<evidence type="ECO:0000256" key="11">
    <source>
        <dbReference type="SAM" id="MobiDB-lite"/>
    </source>
</evidence>
<evidence type="ECO:0000256" key="1">
    <source>
        <dbReference type="ARBA" id="ARBA00002297"/>
    </source>
</evidence>
<dbReference type="GO" id="GO:0030670">
    <property type="term" value="C:phagocytic vesicle membrane"/>
    <property type="evidence" value="ECO:0007669"/>
    <property type="project" value="UniProtKB-ARBA"/>
</dbReference>
<dbReference type="InterPro" id="IPR007110">
    <property type="entry name" value="Ig-like_dom"/>
</dbReference>
<dbReference type="PANTHER" id="PTHR16675:SF251">
    <property type="entry name" value="HLA CLASS I HISTOCOMPATIBILITY ANTIGEN, C ALPHA CHAIN"/>
    <property type="match status" value="1"/>
</dbReference>
<evidence type="ECO:0000256" key="4">
    <source>
        <dbReference type="ARBA" id="ARBA00022451"/>
    </source>
</evidence>
<keyword evidence="4" id="KW-0490">MHC I</keyword>
<proteinExistence type="inferred from homology"/>
<dbReference type="Proteomes" id="UP000429181">
    <property type="component" value="Chromosome 23"/>
</dbReference>
<accession>A0A4W2I066</accession>
<dbReference type="GO" id="GO:0002486">
    <property type="term" value="P:antigen processing and presentation of endogenous peptide antigen via MHC class I via ER pathway, TAP-independent"/>
    <property type="evidence" value="ECO:0007669"/>
    <property type="project" value="TreeGrafter"/>
</dbReference>
<dbReference type="InterPro" id="IPR050208">
    <property type="entry name" value="MHC_class-I_related"/>
</dbReference>
<dbReference type="GO" id="GO:0009897">
    <property type="term" value="C:external side of plasma membrane"/>
    <property type="evidence" value="ECO:0007669"/>
    <property type="project" value="TreeGrafter"/>
</dbReference>
<dbReference type="InterPro" id="IPR036179">
    <property type="entry name" value="Ig-like_dom_sf"/>
</dbReference>
<dbReference type="AlphaFoldDB" id="A0A4W2I066"/>
<dbReference type="PANTHER" id="PTHR16675">
    <property type="entry name" value="MHC CLASS I-RELATED"/>
    <property type="match status" value="1"/>
</dbReference>
<evidence type="ECO:0000256" key="8">
    <source>
        <dbReference type="ARBA" id="ARBA00023136"/>
    </source>
</evidence>
<evidence type="ECO:0000313" key="14">
    <source>
        <dbReference type="Ensembl" id="ENSBIXP00005035551.1"/>
    </source>
</evidence>
<reference evidence="14" key="2">
    <citation type="submission" date="2025-08" db="UniProtKB">
        <authorList>
            <consortium name="Ensembl"/>
        </authorList>
    </citation>
    <scope>IDENTIFICATION</scope>
</reference>
<keyword evidence="7 12" id="KW-1133">Transmembrane helix</keyword>
<dbReference type="PROSITE" id="PS50835">
    <property type="entry name" value="IG_LIKE"/>
    <property type="match status" value="1"/>
</dbReference>
<evidence type="ECO:0000256" key="3">
    <source>
        <dbReference type="ARBA" id="ARBA00006909"/>
    </source>
</evidence>
<dbReference type="PROSITE" id="PS00290">
    <property type="entry name" value="IG_MHC"/>
    <property type="match status" value="1"/>
</dbReference>
<keyword evidence="9" id="KW-0325">Glycoprotein</keyword>
<keyword evidence="5 12" id="KW-0812">Transmembrane</keyword>
<protein>
    <submittedName>
        <fullName evidence="14">BOLA class I histocompatibility antigen, alpha chain BL3-7-like</fullName>
    </submittedName>
</protein>
<evidence type="ECO:0000259" key="13">
    <source>
        <dbReference type="PROSITE" id="PS50835"/>
    </source>
</evidence>
<sequence>LQAPGPGHRECDKKLLVQERRDQDNVPGSLEGKGLRVSESRAVSGWGRDTPSWGFPSPRVSLSLSQPVSGPPIWTLVTRPQVSLPLGVQFLAAVHSSPRYQVTKCSSTRWTRFSPDPGDAGHEAENPRPAAAGCAGPDRDLGGLPLPEVFRHRRVPARPRGAPLYHRRLRGRHAVRAVRQRHPGSEDGAAGAVGGAGGARVLGSEHAENQGLRTDFPSEPEQPARLLQPERGRLGLIPADGRGGSESHTVQEMYGCDVGSDGGFLRGYDQYGYDGRDFLALNEDLRSWTAADTAAQISKRKFEQRGAAERVRNYLNRECVEGLRRHLENGNDTLLRADPPKTHVTCHPISGREVTLRCWALGFYPEEISLTWQRDGEDQTQDMELVETRPSGDGTFQKWAALVVPSGEEQRYTCRVQHEGLQEPRTLRWEPPETSFLTMGIIVGLVLLVVAVVAVVTGAVIWRKKRSDEK</sequence>
<keyword evidence="6" id="KW-0391">Immunity</keyword>
<keyword evidence="8 12" id="KW-0472">Membrane</keyword>
<dbReference type="GO" id="GO:0005615">
    <property type="term" value="C:extracellular space"/>
    <property type="evidence" value="ECO:0007669"/>
    <property type="project" value="TreeGrafter"/>
</dbReference>
<dbReference type="InterPro" id="IPR011161">
    <property type="entry name" value="MHC_I-like_Ag-recog"/>
</dbReference>
<evidence type="ECO:0000256" key="12">
    <source>
        <dbReference type="SAM" id="Phobius"/>
    </source>
</evidence>
<evidence type="ECO:0000313" key="15">
    <source>
        <dbReference type="Proteomes" id="UP000429181"/>
    </source>
</evidence>
<dbReference type="GO" id="GO:0098553">
    <property type="term" value="C:lumenal side of endoplasmic reticulum membrane"/>
    <property type="evidence" value="ECO:0007669"/>
    <property type="project" value="UniProtKB-ARBA"/>
</dbReference>
<dbReference type="SUPFAM" id="SSF54452">
    <property type="entry name" value="MHC antigen-recognition domain"/>
    <property type="match status" value="1"/>
</dbReference>
<evidence type="ECO:0000256" key="10">
    <source>
        <dbReference type="RuleBase" id="RU004439"/>
    </source>
</evidence>
<gene>
    <name evidence="14" type="primary">LOC113882234</name>
</gene>
<comment type="similarity">
    <text evidence="3 10">Belongs to the MHC class I family.</text>
</comment>
<feature type="region of interest" description="Disordered" evidence="11">
    <location>
        <begin position="111"/>
        <end position="140"/>
    </location>
</feature>
<dbReference type="Gene3D" id="3.30.500.10">
    <property type="entry name" value="MHC class I-like antigen recognition-like"/>
    <property type="match status" value="1"/>
</dbReference>
<evidence type="ECO:0000256" key="6">
    <source>
        <dbReference type="ARBA" id="ARBA00022859"/>
    </source>
</evidence>
<dbReference type="FunFam" id="3.30.500.10:FF:000001">
    <property type="entry name" value="H-2 class I histocompatibility antigen, alpha chain"/>
    <property type="match status" value="1"/>
</dbReference>
<evidence type="ECO:0000256" key="9">
    <source>
        <dbReference type="ARBA" id="ARBA00023180"/>
    </source>
</evidence>
<dbReference type="PRINTS" id="PR01638">
    <property type="entry name" value="MHCCLASSI"/>
</dbReference>
<reference evidence="14 15" key="1">
    <citation type="submission" date="2018-11" db="EMBL/GenBank/DDBJ databases">
        <title>Haplotype-resolved cattle genomes.</title>
        <authorList>
            <person name="Low W.Y."/>
            <person name="Tearle R."/>
            <person name="Bickhart D.M."/>
            <person name="Rosen B.D."/>
            <person name="Koren S."/>
            <person name="Rhie A."/>
            <person name="Hiendleder S."/>
            <person name="Phillippy A.M."/>
            <person name="Smith T.P.L."/>
            <person name="Williams J.L."/>
        </authorList>
    </citation>
    <scope>NUCLEOTIDE SEQUENCE [LARGE SCALE GENOMIC DNA]</scope>
</reference>
<evidence type="ECO:0000256" key="2">
    <source>
        <dbReference type="ARBA" id="ARBA00004479"/>
    </source>
</evidence>
<dbReference type="InterPro" id="IPR037055">
    <property type="entry name" value="MHC_I-like_Ag-recog_sf"/>
</dbReference>
<dbReference type="GO" id="GO:0042612">
    <property type="term" value="C:MHC class I protein complex"/>
    <property type="evidence" value="ECO:0007669"/>
    <property type="project" value="UniProtKB-KW"/>
</dbReference>
<evidence type="ECO:0000256" key="5">
    <source>
        <dbReference type="ARBA" id="ARBA00022692"/>
    </source>
</evidence>
<dbReference type="InterPro" id="IPR001039">
    <property type="entry name" value="MHC_I_a_a1/a2"/>
</dbReference>
<dbReference type="Pfam" id="PF00129">
    <property type="entry name" value="MHC_I"/>
    <property type="match status" value="1"/>
</dbReference>
<dbReference type="Pfam" id="PF07654">
    <property type="entry name" value="C1-set"/>
    <property type="match status" value="1"/>
</dbReference>
<feature type="domain" description="Ig-like" evidence="13">
    <location>
        <begin position="340"/>
        <end position="428"/>
    </location>
</feature>
<dbReference type="GO" id="GO:0001916">
    <property type="term" value="P:positive regulation of T cell mediated cytotoxicity"/>
    <property type="evidence" value="ECO:0007669"/>
    <property type="project" value="TreeGrafter"/>
</dbReference>
<dbReference type="SUPFAM" id="SSF48726">
    <property type="entry name" value="Immunoglobulin"/>
    <property type="match status" value="1"/>
</dbReference>
<feature type="transmembrane region" description="Helical" evidence="12">
    <location>
        <begin position="436"/>
        <end position="462"/>
    </location>
</feature>
<organism evidence="14 15">
    <name type="scientific">Bos indicus x Bos taurus</name>
    <name type="common">Hybrid cattle</name>
    <dbReference type="NCBI Taxonomy" id="30522"/>
    <lineage>
        <taxon>Eukaryota</taxon>
        <taxon>Metazoa</taxon>
        <taxon>Chordata</taxon>
        <taxon>Craniata</taxon>
        <taxon>Vertebrata</taxon>
        <taxon>Euteleostomi</taxon>
        <taxon>Mammalia</taxon>
        <taxon>Eutheria</taxon>
        <taxon>Laurasiatheria</taxon>
        <taxon>Artiodactyla</taxon>
        <taxon>Ruminantia</taxon>
        <taxon>Pecora</taxon>
        <taxon>Bovidae</taxon>
        <taxon>Bovinae</taxon>
        <taxon>Bos</taxon>
    </lineage>
</organism>
<dbReference type="Ensembl" id="ENSBIXT00005021872.1">
    <property type="protein sequence ID" value="ENSBIXP00005035551.1"/>
    <property type="gene ID" value="ENSBIXG00005016805.1"/>
</dbReference>
<dbReference type="SMART" id="SM00407">
    <property type="entry name" value="IGc1"/>
    <property type="match status" value="1"/>
</dbReference>
<dbReference type="Gene3D" id="2.60.40.10">
    <property type="entry name" value="Immunoglobulins"/>
    <property type="match status" value="1"/>
</dbReference>
<feature type="region of interest" description="Disordered" evidence="11">
    <location>
        <begin position="1"/>
        <end position="49"/>
    </location>
</feature>
<dbReference type="InterPro" id="IPR011162">
    <property type="entry name" value="MHC_I/II-like_Ag-recog"/>
</dbReference>
<dbReference type="InterPro" id="IPR003006">
    <property type="entry name" value="Ig/MHC_CS"/>
</dbReference>
<comment type="function">
    <text evidence="1">Involved in the presentation of foreign antigens to the immune system.</text>
</comment>
<dbReference type="FunFam" id="2.60.40.10:FF:000014">
    <property type="entry name" value="H-2 class I histocompatibility antigen, alpha chain"/>
    <property type="match status" value="1"/>
</dbReference>
<comment type="subcellular location">
    <subcellularLocation>
        <location evidence="2">Membrane</location>
        <topology evidence="2">Single-pass type I membrane protein</topology>
    </subcellularLocation>
</comment>
<dbReference type="InterPro" id="IPR013783">
    <property type="entry name" value="Ig-like_fold"/>
</dbReference>
<dbReference type="InterPro" id="IPR003597">
    <property type="entry name" value="Ig_C1-set"/>
</dbReference>
<dbReference type="GO" id="GO:0002476">
    <property type="term" value="P:antigen processing and presentation of endogenous peptide antigen via MHC class Ib"/>
    <property type="evidence" value="ECO:0007669"/>
    <property type="project" value="TreeGrafter"/>
</dbReference>
<dbReference type="GeneTree" id="ENSGT01120000271826"/>
<dbReference type="GO" id="GO:0042605">
    <property type="term" value="F:peptide antigen binding"/>
    <property type="evidence" value="ECO:0007669"/>
    <property type="project" value="TreeGrafter"/>
</dbReference>
<dbReference type="GO" id="GO:0006955">
    <property type="term" value="P:immune response"/>
    <property type="evidence" value="ECO:0007669"/>
    <property type="project" value="TreeGrafter"/>
</dbReference>
<dbReference type="GO" id="GO:0005102">
    <property type="term" value="F:signaling receptor binding"/>
    <property type="evidence" value="ECO:0007669"/>
    <property type="project" value="TreeGrafter"/>
</dbReference>
<dbReference type="CDD" id="cd07698">
    <property type="entry name" value="IgC1_MHC_I_alpha3"/>
    <property type="match status" value="1"/>
</dbReference>